<sequence length="74" mass="8493">MSRQGLAEATSWYRMAREKDRVGMAMGRWGLEAHNFLEIATRALREEQSFRCETDKYNVEESQGVGSKPTIPIN</sequence>
<proteinExistence type="predicted"/>
<gene>
    <name evidence="1" type="ORF">AK812_SmicGene23730</name>
</gene>
<dbReference type="EMBL" id="LSRX01000550">
    <property type="protein sequence ID" value="OLP94265.1"/>
    <property type="molecule type" value="Genomic_DNA"/>
</dbReference>
<evidence type="ECO:0000313" key="1">
    <source>
        <dbReference type="EMBL" id="OLP94265.1"/>
    </source>
</evidence>
<keyword evidence="2" id="KW-1185">Reference proteome</keyword>
<organism evidence="1 2">
    <name type="scientific">Symbiodinium microadriaticum</name>
    <name type="common">Dinoflagellate</name>
    <name type="synonym">Zooxanthella microadriatica</name>
    <dbReference type="NCBI Taxonomy" id="2951"/>
    <lineage>
        <taxon>Eukaryota</taxon>
        <taxon>Sar</taxon>
        <taxon>Alveolata</taxon>
        <taxon>Dinophyceae</taxon>
        <taxon>Suessiales</taxon>
        <taxon>Symbiodiniaceae</taxon>
        <taxon>Symbiodinium</taxon>
    </lineage>
</organism>
<comment type="caution">
    <text evidence="1">The sequence shown here is derived from an EMBL/GenBank/DDBJ whole genome shotgun (WGS) entry which is preliminary data.</text>
</comment>
<reference evidence="1 2" key="1">
    <citation type="submission" date="2016-02" db="EMBL/GenBank/DDBJ databases">
        <title>Genome analysis of coral dinoflagellate symbionts highlights evolutionary adaptations to a symbiotic lifestyle.</title>
        <authorList>
            <person name="Aranda M."/>
            <person name="Li Y."/>
            <person name="Liew Y.J."/>
            <person name="Baumgarten S."/>
            <person name="Simakov O."/>
            <person name="Wilson M."/>
            <person name="Piel J."/>
            <person name="Ashoor H."/>
            <person name="Bougouffa S."/>
            <person name="Bajic V.B."/>
            <person name="Ryu T."/>
            <person name="Ravasi T."/>
            <person name="Bayer T."/>
            <person name="Micklem G."/>
            <person name="Kim H."/>
            <person name="Bhak J."/>
            <person name="Lajeunesse T.C."/>
            <person name="Voolstra C.R."/>
        </authorList>
    </citation>
    <scope>NUCLEOTIDE SEQUENCE [LARGE SCALE GENOMIC DNA]</scope>
    <source>
        <strain evidence="1 2">CCMP2467</strain>
    </source>
</reference>
<dbReference type="Proteomes" id="UP000186817">
    <property type="component" value="Unassembled WGS sequence"/>
</dbReference>
<evidence type="ECO:0000313" key="2">
    <source>
        <dbReference type="Proteomes" id="UP000186817"/>
    </source>
</evidence>
<protein>
    <submittedName>
        <fullName evidence="1">Uncharacterized protein</fullName>
    </submittedName>
</protein>
<dbReference type="AlphaFoldDB" id="A0A1Q9DGI0"/>
<accession>A0A1Q9DGI0</accession>
<name>A0A1Q9DGI0_SYMMI</name>